<proteinExistence type="predicted"/>
<dbReference type="EMBL" id="KZ678492">
    <property type="protein sequence ID" value="PSR81832.1"/>
    <property type="molecule type" value="Genomic_DNA"/>
</dbReference>
<feature type="repeat" description="PPR" evidence="2">
    <location>
        <begin position="794"/>
        <end position="828"/>
    </location>
</feature>
<gene>
    <name evidence="4" type="ORF">BD289DRAFT_438499</name>
</gene>
<evidence type="ECO:0000256" key="3">
    <source>
        <dbReference type="SAM" id="MobiDB-lite"/>
    </source>
</evidence>
<dbReference type="Proteomes" id="UP000241462">
    <property type="component" value="Unassembled WGS sequence"/>
</dbReference>
<evidence type="ECO:0000256" key="2">
    <source>
        <dbReference type="PROSITE-ProRule" id="PRU00708"/>
    </source>
</evidence>
<dbReference type="NCBIfam" id="TIGR00756">
    <property type="entry name" value="PPR"/>
    <property type="match status" value="2"/>
</dbReference>
<feature type="region of interest" description="Disordered" evidence="3">
    <location>
        <begin position="49"/>
        <end position="113"/>
    </location>
</feature>
<feature type="compositionally biased region" description="Acidic residues" evidence="3">
    <location>
        <begin position="948"/>
        <end position="959"/>
    </location>
</feature>
<evidence type="ECO:0000313" key="5">
    <source>
        <dbReference type="Proteomes" id="UP000241462"/>
    </source>
</evidence>
<dbReference type="STRING" id="2025994.A0A2T3A2T0"/>
<feature type="region of interest" description="Disordered" evidence="3">
    <location>
        <begin position="911"/>
        <end position="959"/>
    </location>
</feature>
<keyword evidence="5" id="KW-1185">Reference proteome</keyword>
<feature type="repeat" description="PPR" evidence="2">
    <location>
        <begin position="759"/>
        <end position="793"/>
    </location>
</feature>
<protein>
    <recommendedName>
        <fullName evidence="6">Pentatricopeptide repeat protein</fullName>
    </recommendedName>
</protein>
<dbReference type="InterPro" id="IPR011990">
    <property type="entry name" value="TPR-like_helical_dom_sf"/>
</dbReference>
<name>A0A2T3A2T0_9PEZI</name>
<feature type="compositionally biased region" description="Basic and acidic residues" evidence="3">
    <location>
        <begin position="937"/>
        <end position="947"/>
    </location>
</feature>
<feature type="compositionally biased region" description="Low complexity" evidence="3">
    <location>
        <begin position="1022"/>
        <end position="1035"/>
    </location>
</feature>
<feature type="region of interest" description="Disordered" evidence="3">
    <location>
        <begin position="1019"/>
        <end position="1044"/>
    </location>
</feature>
<evidence type="ECO:0008006" key="6">
    <source>
        <dbReference type="Google" id="ProtNLM"/>
    </source>
</evidence>
<feature type="compositionally biased region" description="Basic and acidic residues" evidence="3">
    <location>
        <begin position="723"/>
        <end position="745"/>
    </location>
</feature>
<feature type="repeat" description="PPR" evidence="2">
    <location>
        <begin position="445"/>
        <end position="479"/>
    </location>
</feature>
<dbReference type="OrthoDB" id="185373at2759"/>
<evidence type="ECO:0000256" key="1">
    <source>
        <dbReference type="ARBA" id="ARBA00022737"/>
    </source>
</evidence>
<accession>A0A2T3A2T0</accession>
<feature type="compositionally biased region" description="Acidic residues" evidence="3">
    <location>
        <begin position="875"/>
        <end position="885"/>
    </location>
</feature>
<feature type="region of interest" description="Disordered" evidence="3">
    <location>
        <begin position="859"/>
        <end position="885"/>
    </location>
</feature>
<feature type="compositionally biased region" description="Basic and acidic residues" evidence="3">
    <location>
        <begin position="698"/>
        <end position="710"/>
    </location>
</feature>
<dbReference type="Pfam" id="PF13041">
    <property type="entry name" value="PPR_2"/>
    <property type="match status" value="2"/>
</dbReference>
<dbReference type="PANTHER" id="PTHR47941">
    <property type="entry name" value="PENTATRICOPEPTIDE REPEAT-CONTAINING PROTEIN 3, MITOCHONDRIAL"/>
    <property type="match status" value="1"/>
</dbReference>
<evidence type="ECO:0000313" key="4">
    <source>
        <dbReference type="EMBL" id="PSR81832.1"/>
    </source>
</evidence>
<reference evidence="4 5" key="1">
    <citation type="journal article" date="2018" name="Mycol. Prog.">
        <title>Coniella lustricola, a new species from submerged detritus.</title>
        <authorList>
            <person name="Raudabaugh D.B."/>
            <person name="Iturriaga T."/>
            <person name="Carver A."/>
            <person name="Mondo S."/>
            <person name="Pangilinan J."/>
            <person name="Lipzen A."/>
            <person name="He G."/>
            <person name="Amirebrahimi M."/>
            <person name="Grigoriev I.V."/>
            <person name="Miller A.N."/>
        </authorList>
    </citation>
    <scope>NUCLEOTIDE SEQUENCE [LARGE SCALE GENOMIC DNA]</scope>
    <source>
        <strain evidence="4 5">B22-T-1</strain>
    </source>
</reference>
<dbReference type="InterPro" id="IPR002885">
    <property type="entry name" value="PPR_rpt"/>
</dbReference>
<organism evidence="4 5">
    <name type="scientific">Coniella lustricola</name>
    <dbReference type="NCBI Taxonomy" id="2025994"/>
    <lineage>
        <taxon>Eukaryota</taxon>
        <taxon>Fungi</taxon>
        <taxon>Dikarya</taxon>
        <taxon>Ascomycota</taxon>
        <taxon>Pezizomycotina</taxon>
        <taxon>Sordariomycetes</taxon>
        <taxon>Sordariomycetidae</taxon>
        <taxon>Diaporthales</taxon>
        <taxon>Schizoparmaceae</taxon>
        <taxon>Coniella</taxon>
    </lineage>
</organism>
<dbReference type="PROSITE" id="PS51375">
    <property type="entry name" value="PPR"/>
    <property type="match status" value="3"/>
</dbReference>
<dbReference type="InParanoid" id="A0A2T3A2T0"/>
<sequence>MPYVCRSCLLRLGQPWHLAYPTRPLRPSRPSPSPLLRLYRLPYQPGRHGAAFSTGRGGARAAPSPQQDGEGSASMMYDGALDDPFAPPAQQLPVHDPFDFGDDSAPDLDVESPQSLGYNYEKVAVDGPAALTARFAADDKRVQFIREVQRIPKNSWHMATILRRFAETEQFQEERLAQITKRGGRVAVLGYRAWKQVIKQLPGEPITDYTSLPPVIQTQIQWLQECNNADDVMAGIGRFRGLFGSHRYQRDLQLITVALRYVPDKLHPLFTAILRNWDPPAMQEFYVFEDVVGMLALRLEGMEESERGAYAEDVAALVLHIVENARRHYVQMPQAALFRILRALPSTSVAEWYQRLCAAECNIHMFTHLHFAARMARFPTTKELSAQVLRNLKDAGMLSINSPVAASVCTSILSFTKDDMVALDGAAATPADLFSSLHGIGLVPNVITYSAIMRGLCLKGDLRTALDVFEVMQSHGVAPDAFAFSILLHGCKMANDFEAFTSIALQAYAANVRDPVVWNDVLHAVYLACLRERKDRRGPRRTALFALNSIYTRIFDPGPIRPFVTKRLIEIGDFSTLQSWFPDTMRRLAAEIPPIPPQEVVQPGSDTVAIMILGLIRYLPLPYDVVMFYTQFRQMLAEGHPVAERMVREKGTFVHDIVLRNLFKWKGTMRIALDIIGDMMRDVGHTSTSSNETGHHHKDGDKIQPTEHQEIPPQDNTTTSTAEAHHDRPPKPDNPHHANEHEHNHHPAARQPIRHPAPSVYTWSILIQGFMRHNQPRQAERVLSLMQEHGVKPNIVTWNILAAGYARLQKVSAAVNAMRRLEAAGFKADDATLRAFSYLHDKAKAVRMMEDMVEANKQRKLEEEARAQRRHQLHEEDEWLGDGEEEGVDMEHADVDGEGAYYDSTQEGVDHHYHHQHPQQRHEHEPYQPHNQDQEQEQDHEQQQQHEQEEDDDDEANMEKEEEALDYETARHLFRLDPGTVSRKKSSRILRVVKELERVAPVTPQPEFEQWVRIRREGLSATETTTTTTTTTTPTSARMRTRAQ</sequence>
<dbReference type="AlphaFoldDB" id="A0A2T3A2T0"/>
<feature type="compositionally biased region" description="Acidic residues" evidence="3">
    <location>
        <begin position="99"/>
        <end position="110"/>
    </location>
</feature>
<feature type="region of interest" description="Disordered" evidence="3">
    <location>
        <begin position="685"/>
        <end position="753"/>
    </location>
</feature>
<dbReference type="Gene3D" id="1.25.40.10">
    <property type="entry name" value="Tetratricopeptide repeat domain"/>
    <property type="match status" value="2"/>
</dbReference>
<keyword evidence="1" id="KW-0677">Repeat</keyword>